<accession>A0A919KGT2</accession>
<dbReference type="InterPro" id="IPR007844">
    <property type="entry name" value="AsmA"/>
</dbReference>
<organism evidence="3 4">
    <name type="scientific">Xanthomonas boreopolis</name>
    <dbReference type="NCBI Taxonomy" id="86183"/>
    <lineage>
        <taxon>Bacteria</taxon>
        <taxon>Pseudomonadati</taxon>
        <taxon>Pseudomonadota</taxon>
        <taxon>Gammaproteobacteria</taxon>
        <taxon>Lysobacterales</taxon>
        <taxon>Lysobacteraceae</taxon>
        <taxon>Xanthomonas</taxon>
    </lineage>
</organism>
<dbReference type="Pfam" id="PF05170">
    <property type="entry name" value="AsmA"/>
    <property type="match status" value="1"/>
</dbReference>
<dbReference type="AlphaFoldDB" id="A0A919KGT2"/>
<evidence type="ECO:0000313" key="3">
    <source>
        <dbReference type="EMBL" id="GHH47941.1"/>
    </source>
</evidence>
<name>A0A919KGT2_9XANT</name>
<evidence type="ECO:0000313" key="4">
    <source>
        <dbReference type="Proteomes" id="UP000623958"/>
    </source>
</evidence>
<dbReference type="PANTHER" id="PTHR30441:SF9">
    <property type="entry name" value="ASMA FAMILY PROTEIN YHJG"/>
    <property type="match status" value="1"/>
</dbReference>
<keyword evidence="4" id="KW-1185">Reference proteome</keyword>
<feature type="domain" description="AsmA" evidence="2">
    <location>
        <begin position="15"/>
        <end position="548"/>
    </location>
</feature>
<evidence type="ECO:0000259" key="2">
    <source>
        <dbReference type="Pfam" id="PF05170"/>
    </source>
</evidence>
<reference evidence="3" key="1">
    <citation type="journal article" date="2014" name="Int. J. Syst. Evol. Microbiol.">
        <title>Complete genome sequence of Corynebacterium casei LMG S-19264T (=DSM 44701T), isolated from a smear-ripened cheese.</title>
        <authorList>
            <consortium name="US DOE Joint Genome Institute (JGI-PGF)"/>
            <person name="Walter F."/>
            <person name="Albersmeier A."/>
            <person name="Kalinowski J."/>
            <person name="Ruckert C."/>
        </authorList>
    </citation>
    <scope>NUCLEOTIDE SEQUENCE</scope>
    <source>
        <strain evidence="3">JCM 13306</strain>
    </source>
</reference>
<dbReference type="RefSeq" id="WP_434028497.1">
    <property type="nucleotide sequence ID" value="NZ_BNBA01000003.1"/>
</dbReference>
<dbReference type="InterPro" id="IPR052894">
    <property type="entry name" value="AsmA-related"/>
</dbReference>
<keyword evidence="1" id="KW-0812">Transmembrane</keyword>
<keyword evidence="1" id="KW-1133">Transmembrane helix</keyword>
<keyword evidence="1" id="KW-0472">Membrane</keyword>
<feature type="transmembrane region" description="Helical" evidence="1">
    <location>
        <begin position="19"/>
        <end position="40"/>
    </location>
</feature>
<dbReference type="Proteomes" id="UP000623958">
    <property type="component" value="Unassembled WGS sequence"/>
</dbReference>
<proteinExistence type="predicted"/>
<dbReference type="GO" id="GO:0005886">
    <property type="term" value="C:plasma membrane"/>
    <property type="evidence" value="ECO:0007669"/>
    <property type="project" value="TreeGrafter"/>
</dbReference>
<dbReference type="GO" id="GO:0090313">
    <property type="term" value="P:regulation of protein targeting to membrane"/>
    <property type="evidence" value="ECO:0007669"/>
    <property type="project" value="TreeGrafter"/>
</dbReference>
<dbReference type="EMBL" id="BNBA01000003">
    <property type="protein sequence ID" value="GHH47941.1"/>
    <property type="molecule type" value="Genomic_DNA"/>
</dbReference>
<reference evidence="3" key="2">
    <citation type="submission" date="2020-09" db="EMBL/GenBank/DDBJ databases">
        <authorList>
            <person name="Sun Q."/>
            <person name="Ohkuma M."/>
        </authorList>
    </citation>
    <scope>NUCLEOTIDE SEQUENCE</scope>
    <source>
        <strain evidence="3">JCM 13306</strain>
    </source>
</reference>
<protein>
    <submittedName>
        <fullName evidence="3">Membrane protein</fullName>
    </submittedName>
</protein>
<comment type="caution">
    <text evidence="3">The sequence shown here is derived from an EMBL/GenBank/DDBJ whole genome shotgun (WGS) entry which is preliminary data.</text>
</comment>
<gene>
    <name evidence="3" type="ORF">GCM10009090_04990</name>
</gene>
<sequence>MNDAPAPDSPRRPSRRRPILLAVLAALAILLALLVALWDWNWFRGPVERMVQARTGREFRIGRLDVDLGRVATIRGDDLTLANAAWSRQPLMARAKRAEIDLRPWPLLRGEVRIPEIRLDRPEVWLEAGNGDHTGNWVFGQGAGGGRLPAMGRLRVEQGRLRFVDAASRTDIDVDIHSLPAAGRDPAAPIAVAGQGRWRGNPFALEGSTASPLELSQTDHPFRIDLRGNAGPTRAHVRGTLTNPFQFRVFDLQMTLDGQDMQDLYPLIGVAIPPTPPYHLEGRLKRDNETWRYEGFSGRAGDSDLSGTARIDTGGERPLLTAELVSRRLDFDDLAGFIGAPPRTDAGEAANPEQKRLAAERAAKPRVLPDTPYNLSKLRAMDAKVHWKAHRIDAPSLPLDDMDVRLTLENGLLELDPLDFGVAGGDIRANVRMDARRAAITTQLRASLRKLQFGRLFPDAKLAREASGAIGGEIDLTGDGNSIAAMLGSSDGNVAIGMGRGRVSNLVMELAGLDVAETLKYLLGKDRSIPLRCAFADFGVRDGRMRSRAFAFDTTDTIILGEGTVDLKDESLDLLLRPRPKDRSILAFRSPLRIGGTFKDPSFRPDAKALGARGVIALTLGSIAPPAALLATIEAGPGKDSDCGGRYAR</sequence>
<dbReference type="PANTHER" id="PTHR30441">
    <property type="entry name" value="DUF748 DOMAIN-CONTAINING PROTEIN"/>
    <property type="match status" value="1"/>
</dbReference>
<evidence type="ECO:0000256" key="1">
    <source>
        <dbReference type="SAM" id="Phobius"/>
    </source>
</evidence>